<evidence type="ECO:0000313" key="1">
    <source>
        <dbReference type="EMBL" id="HIR71515.1"/>
    </source>
</evidence>
<keyword evidence="1" id="KW-0547">Nucleotide-binding</keyword>
<dbReference type="Proteomes" id="UP000823912">
    <property type="component" value="Unassembled WGS sequence"/>
</dbReference>
<dbReference type="CDD" id="cd00009">
    <property type="entry name" value="AAA"/>
    <property type="match status" value="1"/>
</dbReference>
<name>A0A9D1EAS2_9FIRM</name>
<dbReference type="AlphaFoldDB" id="A0A9D1EAS2"/>
<dbReference type="GO" id="GO:0005524">
    <property type="term" value="F:ATP binding"/>
    <property type="evidence" value="ECO:0007669"/>
    <property type="project" value="UniProtKB-KW"/>
</dbReference>
<dbReference type="SUPFAM" id="SSF52540">
    <property type="entry name" value="P-loop containing nucleoside triphosphate hydrolases"/>
    <property type="match status" value="1"/>
</dbReference>
<protein>
    <submittedName>
        <fullName evidence="1">ATP-binding protein</fullName>
    </submittedName>
</protein>
<dbReference type="PANTHER" id="PTHR42935">
    <property type="entry name" value="SLR0930 PROTEIN"/>
    <property type="match status" value="1"/>
</dbReference>
<dbReference type="PANTHER" id="PTHR42935:SF1">
    <property type="entry name" value="SLR0930 PROTEIN"/>
    <property type="match status" value="1"/>
</dbReference>
<sequence>MYREVSKLIMFGDTDPDCILYQFSDIFRRFDAWKTMDEVDPAQATKKAQIKSQLIQDIYTQLKRLMIVATDYGFDENLWHNYLTFYLVTNENPFSITCEKVGANEGSVNHFAKNDFRAFLALFHYDFSEIEQALGIDCFSQISNYRSIAKKELMYNKNVSEKIIALSRRLEQTTDENAFFDCVTDFYKDYGVGMFGLNKAFRLKNRPNGDIEFVPINNMDKVMLDDLIGYEIQKKKLVDNTKAFVEGRKANNVLLFGDSGTGKSTSIKAIVNEFYPQGLRMIEIYKHQFKDLSNVIAQIKNRNYRFIIYMDDLSFEEFEVEYKFLKAVIEGGVETKPDNILIYATSNRRHLIKETWSDRNDMEVDNGMHRSDTMEEKLSLVHRFGVTINYSKPSQKEYFHIVIQLARREGITEEAMSDEDLRAEANKWELSHGGISGRTAQQFVNYLAGQLEL</sequence>
<dbReference type="EMBL" id="DVHM01000160">
    <property type="protein sequence ID" value="HIR71515.1"/>
    <property type="molecule type" value="Genomic_DNA"/>
</dbReference>
<dbReference type="InterPro" id="IPR027417">
    <property type="entry name" value="P-loop_NTPase"/>
</dbReference>
<dbReference type="Pfam" id="PF05673">
    <property type="entry name" value="DUF815"/>
    <property type="match status" value="1"/>
</dbReference>
<dbReference type="Gene3D" id="3.40.50.300">
    <property type="entry name" value="P-loop containing nucleotide triphosphate hydrolases"/>
    <property type="match status" value="1"/>
</dbReference>
<accession>A0A9D1EAS2</accession>
<organism evidence="1 2">
    <name type="scientific">Candidatus Pullilachnospira gallistercoris</name>
    <dbReference type="NCBI Taxonomy" id="2840911"/>
    <lineage>
        <taxon>Bacteria</taxon>
        <taxon>Bacillati</taxon>
        <taxon>Bacillota</taxon>
        <taxon>Clostridia</taxon>
        <taxon>Lachnospirales</taxon>
        <taxon>Lachnospiraceae</taxon>
        <taxon>Lachnospiraceae incertae sedis</taxon>
        <taxon>Candidatus Pullilachnospira</taxon>
    </lineage>
</organism>
<keyword evidence="1" id="KW-0067">ATP-binding</keyword>
<reference evidence="1" key="2">
    <citation type="journal article" date="2021" name="PeerJ">
        <title>Extensive microbial diversity within the chicken gut microbiome revealed by metagenomics and culture.</title>
        <authorList>
            <person name="Gilroy R."/>
            <person name="Ravi A."/>
            <person name="Getino M."/>
            <person name="Pursley I."/>
            <person name="Horton D.L."/>
            <person name="Alikhan N.F."/>
            <person name="Baker D."/>
            <person name="Gharbi K."/>
            <person name="Hall N."/>
            <person name="Watson M."/>
            <person name="Adriaenssens E.M."/>
            <person name="Foster-Nyarko E."/>
            <person name="Jarju S."/>
            <person name="Secka A."/>
            <person name="Antonio M."/>
            <person name="Oren A."/>
            <person name="Chaudhuri R.R."/>
            <person name="La Ragione R."/>
            <person name="Hildebrand F."/>
            <person name="Pallen M.J."/>
        </authorList>
    </citation>
    <scope>NUCLEOTIDE SEQUENCE</scope>
    <source>
        <strain evidence="1">ChiSjej5B23-6657</strain>
    </source>
</reference>
<evidence type="ECO:0000313" key="2">
    <source>
        <dbReference type="Proteomes" id="UP000823912"/>
    </source>
</evidence>
<comment type="caution">
    <text evidence="1">The sequence shown here is derived from an EMBL/GenBank/DDBJ whole genome shotgun (WGS) entry which is preliminary data.</text>
</comment>
<proteinExistence type="predicted"/>
<reference evidence="1" key="1">
    <citation type="submission" date="2020-10" db="EMBL/GenBank/DDBJ databases">
        <authorList>
            <person name="Gilroy R."/>
        </authorList>
    </citation>
    <scope>NUCLEOTIDE SEQUENCE</scope>
    <source>
        <strain evidence="1">ChiSjej5B23-6657</strain>
    </source>
</reference>
<dbReference type="InterPro" id="IPR008533">
    <property type="entry name" value="DUF815"/>
</dbReference>
<gene>
    <name evidence="1" type="ORF">IAA55_09570</name>
</gene>